<dbReference type="InterPro" id="IPR021408">
    <property type="entry name" value="DUF3046"/>
</dbReference>
<evidence type="ECO:0000313" key="1">
    <source>
        <dbReference type="EMBL" id="WOQ68626.1"/>
    </source>
</evidence>
<dbReference type="AlphaFoldDB" id="A0AAU0ME98"/>
<proteinExistence type="predicted"/>
<organism evidence="1 2">
    <name type="scientific">Microbacterium limosum</name>
    <dbReference type="NCBI Taxonomy" id="3079935"/>
    <lineage>
        <taxon>Bacteria</taxon>
        <taxon>Bacillati</taxon>
        <taxon>Actinomycetota</taxon>
        <taxon>Actinomycetes</taxon>
        <taxon>Micrococcales</taxon>
        <taxon>Microbacteriaceae</taxon>
        <taxon>Microbacterium</taxon>
    </lineage>
</organism>
<sequence length="75" mass="8247">MRRSEFGRAVDDEFGDAYGAVLRADLQLADIGGRTADQALRDGVPPRDVWLALCSAADVPENRRYGVGRLEPESR</sequence>
<dbReference type="Proteomes" id="UP001329313">
    <property type="component" value="Chromosome"/>
</dbReference>
<accession>A0AAU0ME98</accession>
<keyword evidence="2" id="KW-1185">Reference proteome</keyword>
<dbReference type="RefSeq" id="WP_330169767.1">
    <property type="nucleotide sequence ID" value="NZ_CP137080.1"/>
</dbReference>
<gene>
    <name evidence="1" type="ORF">RYJ27_07795</name>
</gene>
<protein>
    <submittedName>
        <fullName evidence="1">DUF3046 domain-containing protein</fullName>
    </submittedName>
</protein>
<dbReference type="Pfam" id="PF11248">
    <property type="entry name" value="DUF3046"/>
    <property type="match status" value="1"/>
</dbReference>
<name>A0AAU0ME98_9MICO</name>
<dbReference type="EMBL" id="CP137080">
    <property type="protein sequence ID" value="WOQ68626.1"/>
    <property type="molecule type" value="Genomic_DNA"/>
</dbReference>
<evidence type="ECO:0000313" key="2">
    <source>
        <dbReference type="Proteomes" id="UP001329313"/>
    </source>
</evidence>
<reference evidence="1 2" key="1">
    <citation type="submission" date="2023-10" db="EMBL/GenBank/DDBJ databases">
        <title>Y20.</title>
        <authorList>
            <person name="Zhang G."/>
            <person name="Ding Y."/>
        </authorList>
    </citation>
    <scope>NUCLEOTIDE SEQUENCE [LARGE SCALE GENOMIC DNA]</scope>
    <source>
        <strain evidence="1 2">Y20</strain>
    </source>
</reference>
<dbReference type="KEGG" id="mliy:RYJ27_07795"/>